<feature type="binding site" evidence="2">
    <location>
        <position position="179"/>
    </location>
    <ligand>
        <name>substrate</name>
    </ligand>
</feature>
<dbReference type="InterPro" id="IPR026289">
    <property type="entry name" value="SBP_TakP-like"/>
</dbReference>
<evidence type="ECO:0000256" key="3">
    <source>
        <dbReference type="PIRSR" id="PIRSR039026-2"/>
    </source>
</evidence>
<reference evidence="5" key="1">
    <citation type="submission" date="2023-07" db="EMBL/GenBank/DDBJ databases">
        <title>Genomic Encyclopedia of Type Strains, Phase IV (KMG-IV): sequencing the most valuable type-strain genomes for metagenomic binning, comparative biology and taxonomic classification.</title>
        <authorList>
            <person name="Goeker M."/>
        </authorList>
    </citation>
    <scope>NUCLEOTIDE SEQUENCE</scope>
    <source>
        <strain evidence="5">DSM 21202</strain>
    </source>
</reference>
<feature type="binding site" evidence="2">
    <location>
        <position position="158"/>
    </location>
    <ligand>
        <name>substrate</name>
    </ligand>
</feature>
<dbReference type="InterPro" id="IPR006311">
    <property type="entry name" value="TAT_signal"/>
</dbReference>
<dbReference type="RefSeq" id="WP_306885426.1">
    <property type="nucleotide sequence ID" value="NZ_JAUSUL010000002.1"/>
</dbReference>
<keyword evidence="3" id="KW-0479">Metal-binding</keyword>
<dbReference type="AlphaFoldDB" id="A0AAE4AST1"/>
<dbReference type="GO" id="GO:0046872">
    <property type="term" value="F:metal ion binding"/>
    <property type="evidence" value="ECO:0007669"/>
    <property type="project" value="UniProtKB-KW"/>
</dbReference>
<dbReference type="NCBIfam" id="NF037995">
    <property type="entry name" value="TRAP_S1"/>
    <property type="match status" value="1"/>
</dbReference>
<accession>A0AAE4AST1</accession>
<keyword evidence="1 4" id="KW-0732">Signal</keyword>
<dbReference type="Gene3D" id="3.40.190.10">
    <property type="entry name" value="Periplasmic binding protein-like II"/>
    <property type="match status" value="1"/>
</dbReference>
<organism evidence="5 6">
    <name type="scientific">Amorphus orientalis</name>
    <dbReference type="NCBI Taxonomy" id="649198"/>
    <lineage>
        <taxon>Bacteria</taxon>
        <taxon>Pseudomonadati</taxon>
        <taxon>Pseudomonadota</taxon>
        <taxon>Alphaproteobacteria</taxon>
        <taxon>Hyphomicrobiales</taxon>
        <taxon>Amorphaceae</taxon>
        <taxon>Amorphus</taxon>
    </lineage>
</organism>
<name>A0AAE4AST1_9HYPH</name>
<dbReference type="PANTHER" id="PTHR33376:SF5">
    <property type="entry name" value="EXTRACYTOPLASMIC SOLUTE RECEPTOR PROTEIN"/>
    <property type="match status" value="1"/>
</dbReference>
<dbReference type="PIRSF" id="PIRSF039026">
    <property type="entry name" value="SiaP"/>
    <property type="match status" value="1"/>
</dbReference>
<sequence>MDRRQFVTRAGLGLASGAAAATGLAAPAIAQGKIEWRMQMTWAKNSPLLATGPQIVADYISKASGGRMSVKLYAAGEIVPPFQVIDAVADGTLEMGHGYPAYWAGKLPAMQFFTPMPFGFTTQEQNAWFSYGGGQELADEVYGKLGVKFFPSGNTSVQAAGWFNKELNSMEDYKGLKVRSGGLGAKVLTEVGATPVQMPLGEVPQGLQSGAIDGADFVGPFNDMAFGLHKVAKYYYWPGWMEPCGVLDCMINMAAWEKLPDDLKEIVKGANTVANQVVLNEFVAKNAQALAQMKSDGVDVRTLNDDIMKKLAEVSSGVVQSVADSDPLAGKVYGSIKDFMATVKPYTKISEGAYIDARPV</sequence>
<evidence type="ECO:0000256" key="1">
    <source>
        <dbReference type="ARBA" id="ARBA00022729"/>
    </source>
</evidence>
<dbReference type="Proteomes" id="UP001229244">
    <property type="component" value="Unassembled WGS sequence"/>
</dbReference>
<dbReference type="EMBL" id="JAUSUL010000002">
    <property type="protein sequence ID" value="MDQ0315598.1"/>
    <property type="molecule type" value="Genomic_DNA"/>
</dbReference>
<dbReference type="GO" id="GO:0031317">
    <property type="term" value="C:tripartite ATP-independent periplasmic transporter complex"/>
    <property type="evidence" value="ECO:0007669"/>
    <property type="project" value="InterPro"/>
</dbReference>
<feature type="binding site" evidence="3">
    <location>
        <position position="217"/>
    </location>
    <ligand>
        <name>Na(+)</name>
        <dbReference type="ChEBI" id="CHEBI:29101"/>
    </ligand>
</feature>
<evidence type="ECO:0000256" key="4">
    <source>
        <dbReference type="SAM" id="SignalP"/>
    </source>
</evidence>
<dbReference type="InterPro" id="IPR038404">
    <property type="entry name" value="TRAP_DctP_sf"/>
</dbReference>
<evidence type="ECO:0000313" key="5">
    <source>
        <dbReference type="EMBL" id="MDQ0315598.1"/>
    </source>
</evidence>
<dbReference type="PANTHER" id="PTHR33376">
    <property type="match status" value="1"/>
</dbReference>
<proteinExistence type="predicted"/>
<feature type="binding site" evidence="3">
    <location>
        <position position="242"/>
    </location>
    <ligand>
        <name>substrate</name>
    </ligand>
</feature>
<feature type="binding site" evidence="3">
    <location>
        <position position="216"/>
    </location>
    <ligand>
        <name>substrate</name>
    </ligand>
</feature>
<dbReference type="CDD" id="cd13604">
    <property type="entry name" value="PBP2_TRAP_ketoacid_lactate_like"/>
    <property type="match status" value="1"/>
</dbReference>
<dbReference type="PROSITE" id="PS51318">
    <property type="entry name" value="TAT"/>
    <property type="match status" value="1"/>
</dbReference>
<evidence type="ECO:0000256" key="2">
    <source>
        <dbReference type="PIRSR" id="PIRSR039026-1"/>
    </source>
</evidence>
<dbReference type="Pfam" id="PF03480">
    <property type="entry name" value="DctP"/>
    <property type="match status" value="1"/>
</dbReference>
<protein>
    <submittedName>
        <fullName evidence="5">TRAP-type mannitol/chloroaromatic compound transport system substrate-binding protein</fullName>
    </submittedName>
</protein>
<feature type="signal peptide" evidence="4">
    <location>
        <begin position="1"/>
        <end position="20"/>
    </location>
</feature>
<dbReference type="GO" id="GO:0055085">
    <property type="term" value="P:transmembrane transport"/>
    <property type="evidence" value="ECO:0007669"/>
    <property type="project" value="InterPro"/>
</dbReference>
<dbReference type="InterPro" id="IPR018389">
    <property type="entry name" value="DctP_fam"/>
</dbReference>
<evidence type="ECO:0000313" key="6">
    <source>
        <dbReference type="Proteomes" id="UP001229244"/>
    </source>
</evidence>
<keyword evidence="6" id="KW-1185">Reference proteome</keyword>
<comment type="caution">
    <text evidence="5">The sequence shown here is derived from an EMBL/GenBank/DDBJ whole genome shotgun (WGS) entry which is preliminary data.</text>
</comment>
<feature type="chain" id="PRO_5042293222" evidence="4">
    <location>
        <begin position="21"/>
        <end position="360"/>
    </location>
</feature>
<dbReference type="Gene3D" id="3.40.190.170">
    <property type="entry name" value="Bacterial extracellular solute-binding protein, family 7"/>
    <property type="match status" value="1"/>
</dbReference>
<gene>
    <name evidence="5" type="ORF">J2S73_002055</name>
</gene>